<evidence type="ECO:0000256" key="10">
    <source>
        <dbReference type="ARBA" id="ARBA00023004"/>
    </source>
</evidence>
<reference evidence="15" key="1">
    <citation type="journal article" date="2015" name="Insect Biochem. Mol. Biol.">
        <title>Cytochrome P450s from the Chinese white pine beetle, Dendroctonus armandi (Curculionidae: Scolytinae): Expression profiles of different stages and responses to host allelochemicals.</title>
        <authorList>
            <person name="Dai L."/>
            <person name="Ma M."/>
            <person name="Wang C."/>
            <person name="Shi Q."/>
            <person name="Zhang R."/>
            <person name="Chen H."/>
        </authorList>
    </citation>
    <scope>NUCLEOTIDE SEQUENCE</scope>
</reference>
<dbReference type="Gene3D" id="1.10.630.10">
    <property type="entry name" value="Cytochrome P450"/>
    <property type="match status" value="1"/>
</dbReference>
<keyword evidence="7" id="KW-0256">Endoplasmic reticulum</keyword>
<dbReference type="AlphaFoldDB" id="A0A0M3RSR6"/>
<keyword evidence="5 13" id="KW-0349">Heme</keyword>
<protein>
    <submittedName>
        <fullName evidence="15">Cytochrome P450</fullName>
    </submittedName>
</protein>
<dbReference type="InterPro" id="IPR002401">
    <property type="entry name" value="Cyt_P450_E_grp-I"/>
</dbReference>
<comment type="subcellular location">
    <subcellularLocation>
        <location evidence="3">Endoplasmic reticulum membrane</location>
        <topology evidence="3">Peripheral membrane protein</topology>
    </subcellularLocation>
    <subcellularLocation>
        <location evidence="2">Microsome membrane</location>
        <topology evidence="2">Peripheral membrane protein</topology>
    </subcellularLocation>
</comment>
<dbReference type="InterPro" id="IPR050476">
    <property type="entry name" value="Insect_CytP450_Detox"/>
</dbReference>
<evidence type="ECO:0000256" key="3">
    <source>
        <dbReference type="ARBA" id="ARBA00004406"/>
    </source>
</evidence>
<dbReference type="InterPro" id="IPR001128">
    <property type="entry name" value="Cyt_P450"/>
</dbReference>
<dbReference type="PROSITE" id="PS00086">
    <property type="entry name" value="CYTOCHROME_P450"/>
    <property type="match status" value="1"/>
</dbReference>
<dbReference type="PRINTS" id="PR00463">
    <property type="entry name" value="EP450I"/>
</dbReference>
<evidence type="ECO:0000256" key="2">
    <source>
        <dbReference type="ARBA" id="ARBA00004174"/>
    </source>
</evidence>
<dbReference type="CDD" id="cd11056">
    <property type="entry name" value="CYP6-like"/>
    <property type="match status" value="1"/>
</dbReference>
<dbReference type="GO" id="GO:0005789">
    <property type="term" value="C:endoplasmic reticulum membrane"/>
    <property type="evidence" value="ECO:0007669"/>
    <property type="project" value="UniProtKB-SubCell"/>
</dbReference>
<dbReference type="PANTHER" id="PTHR24292:SF100">
    <property type="entry name" value="CYTOCHROME P450 6A16, ISOFORM B-RELATED"/>
    <property type="match status" value="1"/>
</dbReference>
<keyword evidence="9 14" id="KW-0560">Oxidoreductase</keyword>
<dbReference type="PRINTS" id="PR00385">
    <property type="entry name" value="P450"/>
</dbReference>
<gene>
    <name evidence="15" type="primary">CYP6DH5</name>
</gene>
<dbReference type="GO" id="GO:0004497">
    <property type="term" value="F:monooxygenase activity"/>
    <property type="evidence" value="ECO:0007669"/>
    <property type="project" value="UniProtKB-KW"/>
</dbReference>
<evidence type="ECO:0000256" key="13">
    <source>
        <dbReference type="PIRSR" id="PIRSR602401-1"/>
    </source>
</evidence>
<evidence type="ECO:0000256" key="14">
    <source>
        <dbReference type="RuleBase" id="RU000461"/>
    </source>
</evidence>
<evidence type="ECO:0000256" key="4">
    <source>
        <dbReference type="ARBA" id="ARBA00010617"/>
    </source>
</evidence>
<name>A0A0M3RSR6_9CUCU</name>
<feature type="binding site" description="axial binding residue" evidence="13">
    <location>
        <position position="436"/>
    </location>
    <ligand>
        <name>heme</name>
        <dbReference type="ChEBI" id="CHEBI:30413"/>
    </ligand>
    <ligandPart>
        <name>Fe</name>
        <dbReference type="ChEBI" id="CHEBI:18248"/>
    </ligandPart>
</feature>
<dbReference type="Pfam" id="PF00067">
    <property type="entry name" value="p450"/>
    <property type="match status" value="1"/>
</dbReference>
<keyword evidence="6 13" id="KW-0479">Metal-binding</keyword>
<dbReference type="InterPro" id="IPR036396">
    <property type="entry name" value="Cyt_P450_sf"/>
</dbReference>
<keyword evidence="11 14" id="KW-0503">Monooxygenase</keyword>
<accession>A0A0M3RSR6</accession>
<dbReference type="GO" id="GO:0005506">
    <property type="term" value="F:iron ion binding"/>
    <property type="evidence" value="ECO:0007669"/>
    <property type="project" value="InterPro"/>
</dbReference>
<comment type="similarity">
    <text evidence="4 14">Belongs to the cytochrome P450 family.</text>
</comment>
<evidence type="ECO:0000256" key="5">
    <source>
        <dbReference type="ARBA" id="ARBA00022617"/>
    </source>
</evidence>
<evidence type="ECO:0000256" key="7">
    <source>
        <dbReference type="ARBA" id="ARBA00022824"/>
    </source>
</evidence>
<dbReference type="InterPro" id="IPR017972">
    <property type="entry name" value="Cyt_P450_CS"/>
</dbReference>
<keyword evidence="8" id="KW-0492">Microsome</keyword>
<evidence type="ECO:0000256" key="11">
    <source>
        <dbReference type="ARBA" id="ARBA00023033"/>
    </source>
</evidence>
<evidence type="ECO:0000256" key="1">
    <source>
        <dbReference type="ARBA" id="ARBA00001971"/>
    </source>
</evidence>
<dbReference type="GO" id="GO:0020037">
    <property type="term" value="F:heme binding"/>
    <property type="evidence" value="ECO:0007669"/>
    <property type="project" value="InterPro"/>
</dbReference>
<dbReference type="PANTHER" id="PTHR24292">
    <property type="entry name" value="CYTOCHROME P450"/>
    <property type="match status" value="1"/>
</dbReference>
<sequence>MTSLVYIPIALLVALYFVLKYKHSYWTRRKIPHDTPRFLFGSVDEKILGSGNPTEHIKKAYWDLKKRGDKHGGIYLFYNPIWIPIDLKLIRKVLVTDYDYFASHGFFHHKKDFISDHIFSKEGEEWKVLRSHLSPTFTPAKLKNMYHTLYKFGHRMEEQILDSCKKCQPVNIKDTTAIYLIQVIASCFFGIESNSLNDLNSKFKYYGKQISQPRPLRFLLESIVNWDLLAHLGYSFFPSGVRTFFTSLIKDVIDGREKDSVTRKDFLDTISQMTKNGGPLTFEDVVATSTFMYAAGFETSSSTLSYLMYELAKNQDVQDKLRSEILSICKNSADGEITYEDLSKMKYADMCVAEILRCYPPLAQLPRACTKEYRIPGTDQIIEKGTTVVIPVWAIQNDPDYFRNPTEFDPENMSPENQKFNVDDAWFAFGYGPRLCLGYKFAHMQMKVALAKYLKNYKYKLNIATPERLTFNFDSIVLLPAENIILDTEIIS</sequence>
<dbReference type="FunFam" id="1.10.630.10:FF:000042">
    <property type="entry name" value="Cytochrome P450"/>
    <property type="match status" value="1"/>
</dbReference>
<keyword evidence="10 13" id="KW-0408">Iron</keyword>
<dbReference type="GO" id="GO:0016705">
    <property type="term" value="F:oxidoreductase activity, acting on paired donors, with incorporation or reduction of molecular oxygen"/>
    <property type="evidence" value="ECO:0007669"/>
    <property type="project" value="InterPro"/>
</dbReference>
<evidence type="ECO:0000256" key="6">
    <source>
        <dbReference type="ARBA" id="ARBA00022723"/>
    </source>
</evidence>
<comment type="cofactor">
    <cofactor evidence="1 13">
        <name>heme</name>
        <dbReference type="ChEBI" id="CHEBI:30413"/>
    </cofactor>
</comment>
<evidence type="ECO:0000313" key="15">
    <source>
        <dbReference type="EMBL" id="ALD15921.1"/>
    </source>
</evidence>
<proteinExistence type="evidence at transcript level"/>
<keyword evidence="12" id="KW-0472">Membrane</keyword>
<evidence type="ECO:0000256" key="12">
    <source>
        <dbReference type="ARBA" id="ARBA00023136"/>
    </source>
</evidence>
<dbReference type="EMBL" id="KR012846">
    <property type="protein sequence ID" value="ALD15921.1"/>
    <property type="molecule type" value="mRNA"/>
</dbReference>
<dbReference type="SUPFAM" id="SSF48264">
    <property type="entry name" value="Cytochrome P450"/>
    <property type="match status" value="1"/>
</dbReference>
<organism evidence="15">
    <name type="scientific">Dendroctonus armandi</name>
    <dbReference type="NCBI Taxonomy" id="77159"/>
    <lineage>
        <taxon>Eukaryota</taxon>
        <taxon>Metazoa</taxon>
        <taxon>Ecdysozoa</taxon>
        <taxon>Arthropoda</taxon>
        <taxon>Hexapoda</taxon>
        <taxon>Insecta</taxon>
        <taxon>Pterygota</taxon>
        <taxon>Neoptera</taxon>
        <taxon>Endopterygota</taxon>
        <taxon>Coleoptera</taxon>
        <taxon>Polyphaga</taxon>
        <taxon>Cucujiformia</taxon>
        <taxon>Curculionidae</taxon>
        <taxon>Scolytinae</taxon>
        <taxon>Dendroctonus</taxon>
    </lineage>
</organism>
<evidence type="ECO:0000256" key="9">
    <source>
        <dbReference type="ARBA" id="ARBA00023002"/>
    </source>
</evidence>
<evidence type="ECO:0000256" key="8">
    <source>
        <dbReference type="ARBA" id="ARBA00022848"/>
    </source>
</evidence>